<dbReference type="Proteomes" id="UP001369082">
    <property type="component" value="Unassembled WGS sequence"/>
</dbReference>
<accession>A0ABU9GUG6</accession>
<organism evidence="1 2">
    <name type="scientific">Psychromonas aquatilis</name>
    <dbReference type="NCBI Taxonomy" id="2005072"/>
    <lineage>
        <taxon>Bacteria</taxon>
        <taxon>Pseudomonadati</taxon>
        <taxon>Pseudomonadota</taxon>
        <taxon>Gammaproteobacteria</taxon>
        <taxon>Alteromonadales</taxon>
        <taxon>Psychromonadaceae</taxon>
        <taxon>Psychromonas</taxon>
    </lineage>
</organism>
<evidence type="ECO:0000313" key="2">
    <source>
        <dbReference type="Proteomes" id="UP001369082"/>
    </source>
</evidence>
<feature type="non-terminal residue" evidence="1">
    <location>
        <position position="1"/>
    </location>
</feature>
<dbReference type="InterPro" id="IPR043129">
    <property type="entry name" value="ATPase_NBD"/>
</dbReference>
<sequence length="78" mass="9208">MRLQRVQKQRLTHQLLHGIEQAKINISDNTHAQMTLEFIESTLSIDINREQVSETMVNWLYKMFVMIEQSIPNAKKLP</sequence>
<comment type="caution">
    <text evidence="1">The sequence shown here is derived from an EMBL/GenBank/DDBJ whole genome shotgun (WGS) entry which is preliminary data.</text>
</comment>
<dbReference type="SUPFAM" id="SSF53067">
    <property type="entry name" value="Actin-like ATPase domain"/>
    <property type="match status" value="1"/>
</dbReference>
<keyword evidence="2" id="KW-1185">Reference proteome</keyword>
<protein>
    <submittedName>
        <fullName evidence="1">Heat-shock protein Hsp70</fullName>
    </submittedName>
</protein>
<dbReference type="EMBL" id="JBAKAZ010000234">
    <property type="protein sequence ID" value="MEL0630969.1"/>
    <property type="molecule type" value="Genomic_DNA"/>
</dbReference>
<evidence type="ECO:0000313" key="1">
    <source>
        <dbReference type="EMBL" id="MEL0630969.1"/>
    </source>
</evidence>
<feature type="non-terminal residue" evidence="1">
    <location>
        <position position="78"/>
    </location>
</feature>
<name>A0ABU9GUG6_9GAMM</name>
<gene>
    <name evidence="1" type="ORF">V6256_15430</name>
</gene>
<proteinExistence type="predicted"/>
<reference evidence="1 2" key="1">
    <citation type="submission" date="2024-02" db="EMBL/GenBank/DDBJ databases">
        <title>Bacteria isolated from the canopy kelp, Nereocystis luetkeana.</title>
        <authorList>
            <person name="Pfister C.A."/>
            <person name="Younker I.T."/>
            <person name="Light S.H."/>
        </authorList>
    </citation>
    <scope>NUCLEOTIDE SEQUENCE [LARGE SCALE GENOMIC DNA]</scope>
    <source>
        <strain evidence="1 2">TI.1.05</strain>
    </source>
</reference>